<evidence type="ECO:0000256" key="1">
    <source>
        <dbReference type="ARBA" id="ARBA00023125"/>
    </source>
</evidence>
<dbReference type="RefSeq" id="WP_129153855.1">
    <property type="nucleotide sequence ID" value="NZ_JBHSDO010000015.1"/>
</dbReference>
<reference evidence="3 4" key="1">
    <citation type="journal article" date="2017" name="Int. J. Syst. Evol. Microbiol.">
        <title>Achromobacter aloeverae sp. nov., isolated from the root of Aloe vera (L.) Burm.f.</title>
        <authorList>
            <person name="Kuncharoen N."/>
            <person name="Muramatsu Y."/>
            <person name="Shibata C."/>
            <person name="Kamakura Y."/>
            <person name="Nakagawa Y."/>
            <person name="Tanasupawat S."/>
        </authorList>
    </citation>
    <scope>NUCLEOTIDE SEQUENCE [LARGE SCALE GENOMIC DNA]</scope>
    <source>
        <strain evidence="3 4">AVA-1</strain>
    </source>
</reference>
<dbReference type="Proteomes" id="UP000290849">
    <property type="component" value="Unassembled WGS sequence"/>
</dbReference>
<dbReference type="EMBL" id="PYAL01000009">
    <property type="protein sequence ID" value="RXN83743.1"/>
    <property type="molecule type" value="Genomic_DNA"/>
</dbReference>
<feature type="domain" description="HTH luxR-type" evidence="2">
    <location>
        <begin position="327"/>
        <end position="392"/>
    </location>
</feature>
<name>A0A4Q1HEK8_9BURK</name>
<dbReference type="AlphaFoldDB" id="A0A4Q1HEK8"/>
<keyword evidence="4" id="KW-1185">Reference proteome</keyword>
<dbReference type="InterPro" id="IPR000792">
    <property type="entry name" value="Tscrpt_reg_LuxR_C"/>
</dbReference>
<accession>A0A4Q1HEK8</accession>
<dbReference type="PROSITE" id="PS50043">
    <property type="entry name" value="HTH_LUXR_2"/>
    <property type="match status" value="1"/>
</dbReference>
<dbReference type="InterPro" id="IPR036388">
    <property type="entry name" value="WH-like_DNA-bd_sf"/>
</dbReference>
<evidence type="ECO:0000259" key="2">
    <source>
        <dbReference type="PROSITE" id="PS50043"/>
    </source>
</evidence>
<dbReference type="CDD" id="cd06170">
    <property type="entry name" value="LuxR_C_like"/>
    <property type="match status" value="1"/>
</dbReference>
<dbReference type="GO" id="GO:0003677">
    <property type="term" value="F:DNA binding"/>
    <property type="evidence" value="ECO:0007669"/>
    <property type="project" value="UniProtKB-KW"/>
</dbReference>
<dbReference type="InterPro" id="IPR039420">
    <property type="entry name" value="WalR-like"/>
</dbReference>
<evidence type="ECO:0000313" key="3">
    <source>
        <dbReference type="EMBL" id="RXN83743.1"/>
    </source>
</evidence>
<comment type="caution">
    <text evidence="3">The sequence shown here is derived from an EMBL/GenBank/DDBJ whole genome shotgun (WGS) entry which is preliminary data.</text>
</comment>
<organism evidence="3 4">
    <name type="scientific">Achromobacter aloeverae</name>
    <dbReference type="NCBI Taxonomy" id="1750518"/>
    <lineage>
        <taxon>Bacteria</taxon>
        <taxon>Pseudomonadati</taxon>
        <taxon>Pseudomonadota</taxon>
        <taxon>Betaproteobacteria</taxon>
        <taxon>Burkholderiales</taxon>
        <taxon>Alcaligenaceae</taxon>
        <taxon>Achromobacter</taxon>
    </lineage>
</organism>
<dbReference type="SUPFAM" id="SSF46894">
    <property type="entry name" value="C-terminal effector domain of the bipartite response regulators"/>
    <property type="match status" value="1"/>
</dbReference>
<keyword evidence="1" id="KW-0238">DNA-binding</keyword>
<protein>
    <recommendedName>
        <fullName evidence="2">HTH luxR-type domain-containing protein</fullName>
    </recommendedName>
</protein>
<dbReference type="InterPro" id="IPR016032">
    <property type="entry name" value="Sig_transdc_resp-reg_C-effctor"/>
</dbReference>
<proteinExistence type="predicted"/>
<dbReference type="SMART" id="SM00421">
    <property type="entry name" value="HTH_LUXR"/>
    <property type="match status" value="1"/>
</dbReference>
<evidence type="ECO:0000313" key="4">
    <source>
        <dbReference type="Proteomes" id="UP000290849"/>
    </source>
</evidence>
<gene>
    <name evidence="3" type="ORF">C7R54_26075</name>
</gene>
<sequence>MDMAVKELARFGQLVDLIYEGATAPDRWTRDILPSVAEYLGAPSCIMYSWLHTPQQGGYFFLHGIEQELVDLYVQKYYDADVWKIAMAAKNLYSTGVIVSGDDIVPRKQLLESVFYKECLSHNRNMVQLLTGIVFGSESATSLPTTCSFFRGSHHPDFTEMDRTRLRLLLPHLSRSLGVMQRLRSTELTLATSLAALDRLPSGVLLLDRLGYVAFANRAASAMLEAGDGLYLRKAAHAAEHKELAGHTLSTSLTIRTAIDATLSVDPYAAQHFSKSIVIPRAARPGSYALQFSALGSHNEFGGDGGAYAAIIFIADGSDPAPINTGALRESYGLTAMEARVAATLVERASAKDVAAALGVSPNTVRTHIKSIYAKLGVDTRTRFVKLMLGISKP</sequence>
<dbReference type="OrthoDB" id="134985at2"/>
<dbReference type="GO" id="GO:0006355">
    <property type="term" value="P:regulation of DNA-templated transcription"/>
    <property type="evidence" value="ECO:0007669"/>
    <property type="project" value="InterPro"/>
</dbReference>
<dbReference type="PANTHER" id="PTHR43214">
    <property type="entry name" value="TWO-COMPONENT RESPONSE REGULATOR"/>
    <property type="match status" value="1"/>
</dbReference>
<dbReference type="Gene3D" id="1.10.10.10">
    <property type="entry name" value="Winged helix-like DNA-binding domain superfamily/Winged helix DNA-binding domain"/>
    <property type="match status" value="1"/>
</dbReference>
<dbReference type="Pfam" id="PF00196">
    <property type="entry name" value="GerE"/>
    <property type="match status" value="1"/>
</dbReference>